<dbReference type="InterPro" id="IPR019734">
    <property type="entry name" value="TPR_rpt"/>
</dbReference>
<evidence type="ECO:0000256" key="1">
    <source>
        <dbReference type="ARBA" id="ARBA00004496"/>
    </source>
</evidence>
<keyword evidence="7" id="KW-1133">Transmembrane helix</keyword>
<feature type="chain" id="PRO_5043668020" description="HTH luxR-type domain-containing protein" evidence="8">
    <location>
        <begin position="26"/>
        <end position="669"/>
    </location>
</feature>
<evidence type="ECO:0000313" key="9">
    <source>
        <dbReference type="EMBL" id="QWG01323.1"/>
    </source>
</evidence>
<dbReference type="RefSeq" id="WP_169662823.1">
    <property type="nucleotide sequence ID" value="NZ_CP076132.1"/>
</dbReference>
<feature type="signal peptide" evidence="8">
    <location>
        <begin position="1"/>
        <end position="25"/>
    </location>
</feature>
<dbReference type="Proteomes" id="UP000678679">
    <property type="component" value="Chromosome 1"/>
</dbReference>
<evidence type="ECO:0000313" key="10">
    <source>
        <dbReference type="Proteomes" id="UP000678679"/>
    </source>
</evidence>
<proteinExistence type="inferred from homology"/>
<dbReference type="AlphaFoldDB" id="A0AAX1N634"/>
<dbReference type="GO" id="GO:0003677">
    <property type="term" value="F:DNA binding"/>
    <property type="evidence" value="ECO:0007669"/>
    <property type="project" value="InterPro"/>
</dbReference>
<keyword evidence="8" id="KW-0732">Signal</keyword>
<dbReference type="SMART" id="SM00028">
    <property type="entry name" value="TPR"/>
    <property type="match status" value="4"/>
</dbReference>
<keyword evidence="7" id="KW-0812">Transmembrane</keyword>
<dbReference type="InterPro" id="IPR011990">
    <property type="entry name" value="TPR-like_helical_dom_sf"/>
</dbReference>
<dbReference type="Gene3D" id="1.10.10.10">
    <property type="entry name" value="Winged helix-like DNA-binding domain superfamily/Winged helix DNA-binding domain"/>
    <property type="match status" value="1"/>
</dbReference>
<evidence type="ECO:0000256" key="2">
    <source>
        <dbReference type="ARBA" id="ARBA00022490"/>
    </source>
</evidence>
<dbReference type="Gene3D" id="1.25.40.10">
    <property type="entry name" value="Tetratricopeptide repeat domain"/>
    <property type="match status" value="3"/>
</dbReference>
<reference evidence="9 10" key="1">
    <citation type="submission" date="2021-05" db="EMBL/GenBank/DDBJ databases">
        <title>Comparative genomic studies on the polysaccharide-degrading batcterial strains of the Flammeovirga genus.</title>
        <authorList>
            <person name="Zewei F."/>
            <person name="Zheng Z."/>
            <person name="Yu L."/>
            <person name="Ruyue G."/>
            <person name="Yanhong M."/>
            <person name="Yuanyuan C."/>
            <person name="Jingyan G."/>
            <person name="Wenjun H."/>
        </authorList>
    </citation>
    <scope>NUCLEOTIDE SEQUENCE [LARGE SCALE GENOMIC DNA]</scope>
    <source>
        <strain evidence="9 10">NBRC:100898</strain>
    </source>
</reference>
<sequence length="669" mass="77668">MNFISKLFFTFAFLFISSVPKSVSASNTSDTTNIEKLWLLDSLQKNNENERVDKGLNELRSTINDQTPNTEQVLFYALEGERFSNQSNMKGAIRSFEKLLDIPSNSLDRKVALIQAKGINDLGIEYMHNGELEKAKKAHFKSLEIYQAYDDPQGGSFNYGNLSIIYKEQKQIDSAMYYLSEATKMAILAKDTLGIAYHSLSHGILLIDNHEPIKGLKELSKSKYLFQNLNNDHMIHYTNRIMAGGYKSIKDYTKAKELLATSKDYYEQTKDLKRLGQTNLTIGEMYFELDQLDSGYSFIKEGIICFETSRYVKGLVKAFHLSGEYFAEKGEYDKAIDLYQRSLSLSKGKYKGMTSNSKLALARINYHQKDYQKAYQLTEEAYKISNGSLNEGTEMSYFKLMYELNAQFGNYKKALYYLEQLDKKKSESFIQERANEVARIEYNSKLMYEQERFLLKQEQERALFQNQLENERLIKYVAILITALVLVILLALYRSYQQRKRTNVELLKKNNEISELRLSEKELAEETLALKERELATITMLSHERNTLLDQLNNQISKLSGKVDDEVIPDIKDIKKTIKLNLSDDSWSDFTYQFEKVHPRFFEKLKTKYPLLTQRDHKICAYLRVGMERKEIATVSNMTPEAVKKTLYRIKKKMDLTADDNLRELVMGL</sequence>
<keyword evidence="2" id="KW-0963">Cytoplasm</keyword>
<dbReference type="GO" id="GO:0005737">
    <property type="term" value="C:cytoplasm"/>
    <property type="evidence" value="ECO:0007669"/>
    <property type="project" value="UniProtKB-SubCell"/>
</dbReference>
<keyword evidence="4 6" id="KW-0802">TPR repeat</keyword>
<name>A0AAX1N634_9BACT</name>
<organism evidence="9 10">
    <name type="scientific">Flammeovirga yaeyamensis</name>
    <dbReference type="NCBI Taxonomy" id="367791"/>
    <lineage>
        <taxon>Bacteria</taxon>
        <taxon>Pseudomonadati</taxon>
        <taxon>Bacteroidota</taxon>
        <taxon>Cytophagia</taxon>
        <taxon>Cytophagales</taxon>
        <taxon>Flammeovirgaceae</taxon>
        <taxon>Flammeovirga</taxon>
    </lineage>
</organism>
<dbReference type="KEGG" id="fya:KMW28_16905"/>
<protein>
    <recommendedName>
        <fullName evidence="11">HTH luxR-type domain-containing protein</fullName>
    </recommendedName>
</protein>
<comment type="subcellular location">
    <subcellularLocation>
        <location evidence="1">Cytoplasm</location>
    </subcellularLocation>
</comment>
<accession>A0AAX1N634</accession>
<evidence type="ECO:0000256" key="8">
    <source>
        <dbReference type="SAM" id="SignalP"/>
    </source>
</evidence>
<keyword evidence="7" id="KW-0472">Membrane</keyword>
<keyword evidence="3" id="KW-0677">Repeat</keyword>
<dbReference type="PANTHER" id="PTHR46630">
    <property type="entry name" value="TETRATRICOPEPTIDE REPEAT PROTEIN 29"/>
    <property type="match status" value="1"/>
</dbReference>
<dbReference type="SUPFAM" id="SSF48452">
    <property type="entry name" value="TPR-like"/>
    <property type="match status" value="2"/>
</dbReference>
<dbReference type="SUPFAM" id="SSF46894">
    <property type="entry name" value="C-terminal effector domain of the bipartite response regulators"/>
    <property type="match status" value="1"/>
</dbReference>
<evidence type="ECO:0000256" key="4">
    <source>
        <dbReference type="ARBA" id="ARBA00022803"/>
    </source>
</evidence>
<keyword evidence="10" id="KW-1185">Reference proteome</keyword>
<dbReference type="PROSITE" id="PS50005">
    <property type="entry name" value="TPR"/>
    <property type="match status" value="1"/>
</dbReference>
<feature type="transmembrane region" description="Helical" evidence="7">
    <location>
        <begin position="473"/>
        <end position="493"/>
    </location>
</feature>
<dbReference type="InterPro" id="IPR016032">
    <property type="entry name" value="Sig_transdc_resp-reg_C-effctor"/>
</dbReference>
<dbReference type="InterPro" id="IPR036388">
    <property type="entry name" value="WH-like_DNA-bd_sf"/>
</dbReference>
<dbReference type="GO" id="GO:0006355">
    <property type="term" value="P:regulation of DNA-templated transcription"/>
    <property type="evidence" value="ECO:0007669"/>
    <property type="project" value="InterPro"/>
</dbReference>
<evidence type="ECO:0008006" key="11">
    <source>
        <dbReference type="Google" id="ProtNLM"/>
    </source>
</evidence>
<comment type="similarity">
    <text evidence="5">Belongs to the Rap family.</text>
</comment>
<dbReference type="InterPro" id="IPR051476">
    <property type="entry name" value="Bac_ResReg_Asp_Phosphatase"/>
</dbReference>
<evidence type="ECO:0000256" key="7">
    <source>
        <dbReference type="SAM" id="Phobius"/>
    </source>
</evidence>
<dbReference type="Pfam" id="PF13424">
    <property type="entry name" value="TPR_12"/>
    <property type="match status" value="1"/>
</dbReference>
<dbReference type="EMBL" id="CP076132">
    <property type="protein sequence ID" value="QWG01323.1"/>
    <property type="molecule type" value="Genomic_DNA"/>
</dbReference>
<gene>
    <name evidence="9" type="ORF">KMW28_16905</name>
</gene>
<evidence type="ECO:0000256" key="5">
    <source>
        <dbReference type="ARBA" id="ARBA00038253"/>
    </source>
</evidence>
<evidence type="ECO:0000256" key="3">
    <source>
        <dbReference type="ARBA" id="ARBA00022737"/>
    </source>
</evidence>
<dbReference type="PANTHER" id="PTHR46630:SF1">
    <property type="entry name" value="TETRATRICOPEPTIDE REPEAT PROTEIN 29"/>
    <property type="match status" value="1"/>
</dbReference>
<evidence type="ECO:0000256" key="6">
    <source>
        <dbReference type="PROSITE-ProRule" id="PRU00339"/>
    </source>
</evidence>
<feature type="repeat" description="TPR" evidence="6">
    <location>
        <begin position="316"/>
        <end position="349"/>
    </location>
</feature>